<accession>A0ABV7ELW2</accession>
<protein>
    <submittedName>
        <fullName evidence="3">Uncharacterized protein</fullName>
    </submittedName>
</protein>
<proteinExistence type="predicted"/>
<sequence length="124" mass="13634">MSQRKTRWMLPCIALVGAVFAGCANEPKQADVSPLNEPIDAFEAVGAPQRAGGAPQSERETLSSDIERLQNARDTYEHEQQRLSAEMKREQAECRQRSDSRQVAIEDGSGDPNAVYCQPADATK</sequence>
<feature type="region of interest" description="Disordered" evidence="1">
    <location>
        <begin position="47"/>
        <end position="124"/>
    </location>
</feature>
<feature type="compositionally biased region" description="Basic and acidic residues" evidence="1">
    <location>
        <begin position="57"/>
        <end position="100"/>
    </location>
</feature>
<dbReference type="RefSeq" id="WP_380687979.1">
    <property type="nucleotide sequence ID" value="NZ_JBHRSS010000003.1"/>
</dbReference>
<evidence type="ECO:0000256" key="1">
    <source>
        <dbReference type="SAM" id="MobiDB-lite"/>
    </source>
</evidence>
<dbReference type="Proteomes" id="UP001595462">
    <property type="component" value="Unassembled WGS sequence"/>
</dbReference>
<keyword evidence="4" id="KW-1185">Reference proteome</keyword>
<reference evidence="4" key="1">
    <citation type="journal article" date="2019" name="Int. J. Syst. Evol. Microbiol.">
        <title>The Global Catalogue of Microorganisms (GCM) 10K type strain sequencing project: providing services to taxonomists for standard genome sequencing and annotation.</title>
        <authorList>
            <consortium name="The Broad Institute Genomics Platform"/>
            <consortium name="The Broad Institute Genome Sequencing Center for Infectious Disease"/>
            <person name="Wu L."/>
            <person name="Ma J."/>
        </authorList>
    </citation>
    <scope>NUCLEOTIDE SEQUENCE [LARGE SCALE GENOMIC DNA]</scope>
    <source>
        <strain evidence="4">KCTC 52640</strain>
    </source>
</reference>
<feature type="chain" id="PRO_5045337086" evidence="2">
    <location>
        <begin position="22"/>
        <end position="124"/>
    </location>
</feature>
<dbReference type="PROSITE" id="PS51257">
    <property type="entry name" value="PROKAR_LIPOPROTEIN"/>
    <property type="match status" value="1"/>
</dbReference>
<feature type="signal peptide" evidence="2">
    <location>
        <begin position="1"/>
        <end position="21"/>
    </location>
</feature>
<evidence type="ECO:0000313" key="3">
    <source>
        <dbReference type="EMBL" id="MFC3103700.1"/>
    </source>
</evidence>
<keyword evidence="2" id="KW-0732">Signal</keyword>
<name>A0ABV7ELW2_9GAMM</name>
<organism evidence="3 4">
    <name type="scientific">Salinisphaera aquimarina</name>
    <dbReference type="NCBI Taxonomy" id="2094031"/>
    <lineage>
        <taxon>Bacteria</taxon>
        <taxon>Pseudomonadati</taxon>
        <taxon>Pseudomonadota</taxon>
        <taxon>Gammaproteobacteria</taxon>
        <taxon>Salinisphaerales</taxon>
        <taxon>Salinisphaeraceae</taxon>
        <taxon>Salinisphaera</taxon>
    </lineage>
</organism>
<dbReference type="EMBL" id="JBHRSS010000003">
    <property type="protein sequence ID" value="MFC3103700.1"/>
    <property type="molecule type" value="Genomic_DNA"/>
</dbReference>
<evidence type="ECO:0000313" key="4">
    <source>
        <dbReference type="Proteomes" id="UP001595462"/>
    </source>
</evidence>
<gene>
    <name evidence="3" type="ORF">ACFOSU_07330</name>
</gene>
<comment type="caution">
    <text evidence="3">The sequence shown here is derived from an EMBL/GenBank/DDBJ whole genome shotgun (WGS) entry which is preliminary data.</text>
</comment>
<evidence type="ECO:0000256" key="2">
    <source>
        <dbReference type="SAM" id="SignalP"/>
    </source>
</evidence>